<feature type="compositionally biased region" description="Polar residues" evidence="1">
    <location>
        <begin position="10"/>
        <end position="21"/>
    </location>
</feature>
<accession>A0AA39CBP6</accession>
<reference evidence="2" key="1">
    <citation type="submission" date="2022-10" db="EMBL/GenBank/DDBJ databases">
        <title>Culturing micro-colonial fungi from biological soil crusts in the Mojave desert and describing Neophaeococcomyces mojavensis, and introducing the new genera and species Taxawa tesnikishii.</title>
        <authorList>
            <person name="Kurbessoian T."/>
            <person name="Stajich J.E."/>
        </authorList>
    </citation>
    <scope>NUCLEOTIDE SEQUENCE</scope>
    <source>
        <strain evidence="2">TK_41</strain>
    </source>
</reference>
<feature type="region of interest" description="Disordered" evidence="1">
    <location>
        <begin position="1"/>
        <end position="37"/>
    </location>
</feature>
<dbReference type="Pfam" id="PF13563">
    <property type="entry name" value="2_5_RNA_ligase2"/>
    <property type="match status" value="1"/>
</dbReference>
<sequence>MANAQHAPYAQQSGPYTAQTYQRKDEHKARTGNDHEESYVLTLHTDEEHHKSMTALRKRYFPPNLNKLDAHIALFRALPGSQLPRITQDVTSLAASQSPFSINANEAFRMRQGVGIQVVDQSGQAKSIFEKLKQQWKPFLSQQDHSFRAHYTVQNKVENDETVNRTLKELEEQFQGSRGQVLGLTLYKYDRGHWKKEQDYSFGGRH</sequence>
<dbReference type="EMBL" id="JAPDRK010000026">
    <property type="protein sequence ID" value="KAJ9602435.1"/>
    <property type="molecule type" value="Genomic_DNA"/>
</dbReference>
<proteinExistence type="predicted"/>
<organism evidence="2 3">
    <name type="scientific">Cladophialophora chaetospira</name>
    <dbReference type="NCBI Taxonomy" id="386627"/>
    <lineage>
        <taxon>Eukaryota</taxon>
        <taxon>Fungi</taxon>
        <taxon>Dikarya</taxon>
        <taxon>Ascomycota</taxon>
        <taxon>Pezizomycotina</taxon>
        <taxon>Eurotiomycetes</taxon>
        <taxon>Chaetothyriomycetidae</taxon>
        <taxon>Chaetothyriales</taxon>
        <taxon>Herpotrichiellaceae</taxon>
        <taxon>Cladophialophora</taxon>
    </lineage>
</organism>
<dbReference type="AlphaFoldDB" id="A0AA39CBP6"/>
<evidence type="ECO:0000313" key="2">
    <source>
        <dbReference type="EMBL" id="KAJ9602435.1"/>
    </source>
</evidence>
<protein>
    <submittedName>
        <fullName evidence="2">Uncharacterized protein</fullName>
    </submittedName>
</protein>
<keyword evidence="3" id="KW-1185">Reference proteome</keyword>
<evidence type="ECO:0000313" key="3">
    <source>
        <dbReference type="Proteomes" id="UP001172673"/>
    </source>
</evidence>
<name>A0AA39CBP6_9EURO</name>
<comment type="caution">
    <text evidence="2">The sequence shown here is derived from an EMBL/GenBank/DDBJ whole genome shotgun (WGS) entry which is preliminary data.</text>
</comment>
<dbReference type="Proteomes" id="UP001172673">
    <property type="component" value="Unassembled WGS sequence"/>
</dbReference>
<evidence type="ECO:0000256" key="1">
    <source>
        <dbReference type="SAM" id="MobiDB-lite"/>
    </source>
</evidence>
<dbReference type="Gene3D" id="3.90.1140.10">
    <property type="entry name" value="Cyclic phosphodiesterase"/>
    <property type="match status" value="1"/>
</dbReference>
<gene>
    <name evidence="2" type="ORF">H2200_012977</name>
</gene>
<feature type="compositionally biased region" description="Basic and acidic residues" evidence="1">
    <location>
        <begin position="22"/>
        <end position="37"/>
    </location>
</feature>